<evidence type="ECO:0000256" key="9">
    <source>
        <dbReference type="ARBA" id="ARBA00023136"/>
    </source>
</evidence>
<dbReference type="GO" id="GO:0046933">
    <property type="term" value="F:proton-transporting ATP synthase activity, rotational mechanism"/>
    <property type="evidence" value="ECO:0007669"/>
    <property type="project" value="UniProtKB-UniRule"/>
</dbReference>
<dbReference type="PROSITE" id="PS00449">
    <property type="entry name" value="ATPASE_A"/>
    <property type="match status" value="1"/>
</dbReference>
<feature type="transmembrane region" description="Helical" evidence="11">
    <location>
        <begin position="75"/>
        <end position="97"/>
    </location>
</feature>
<evidence type="ECO:0000256" key="3">
    <source>
        <dbReference type="ARBA" id="ARBA00022448"/>
    </source>
</evidence>
<keyword evidence="4 11" id="KW-0138">CF(0)</keyword>
<dbReference type="InterPro" id="IPR035908">
    <property type="entry name" value="F0_ATP_A_sf"/>
</dbReference>
<dbReference type="Pfam" id="PF00119">
    <property type="entry name" value="ATP-synt_A"/>
    <property type="match status" value="1"/>
</dbReference>
<keyword evidence="6 11" id="KW-0375">Hydrogen ion transport</keyword>
<dbReference type="GO" id="GO:0045259">
    <property type="term" value="C:proton-transporting ATP synthase complex"/>
    <property type="evidence" value="ECO:0007669"/>
    <property type="project" value="UniProtKB-KW"/>
</dbReference>
<keyword evidence="10 11" id="KW-0066">ATP synthesis</keyword>
<dbReference type="GO" id="GO:0005886">
    <property type="term" value="C:plasma membrane"/>
    <property type="evidence" value="ECO:0007669"/>
    <property type="project" value="UniProtKB-SubCell"/>
</dbReference>
<sequence length="221" mass="24262">MKSFNIFPETIFSIGPVQITDTVITTWVVMAAIITICYLATRKLSIKPTFFQEILEAVFEAIEKTIKDILPLNPWLVVPVLGTLWILIGFSNLAGLIPGLKTPTADLNTTFAFALISFSMTHVIGIVTQGLKGYLLHYKEPTWILLPFHLIAEITRTVALAIRLFGNMLSGDMIAIILLGIVGLLVPIPFSLLHIIIGLIQAYIFGVLTVVFIAGGIRTKS</sequence>
<dbReference type="CDD" id="cd00310">
    <property type="entry name" value="ATP-synt_Fo_a_6"/>
    <property type="match status" value="1"/>
</dbReference>
<dbReference type="SUPFAM" id="SSF81336">
    <property type="entry name" value="F1F0 ATP synthase subunit A"/>
    <property type="match status" value="1"/>
</dbReference>
<dbReference type="Proteomes" id="UP000189681">
    <property type="component" value="Unassembled WGS sequence"/>
</dbReference>
<dbReference type="InterPro" id="IPR000568">
    <property type="entry name" value="ATP_synth_F0_asu"/>
</dbReference>
<comment type="similarity">
    <text evidence="2 11 12">Belongs to the ATPase A chain family.</text>
</comment>
<evidence type="ECO:0000256" key="1">
    <source>
        <dbReference type="ARBA" id="ARBA00004141"/>
    </source>
</evidence>
<keyword evidence="5 11" id="KW-0812">Transmembrane</keyword>
<name>A0A1V4AUJ1_9BACT</name>
<evidence type="ECO:0000256" key="12">
    <source>
        <dbReference type="RuleBase" id="RU000483"/>
    </source>
</evidence>
<accession>A0A1V4AUJ1</accession>
<dbReference type="Gene3D" id="1.20.120.220">
    <property type="entry name" value="ATP synthase, F0 complex, subunit A"/>
    <property type="match status" value="1"/>
</dbReference>
<feature type="transmembrane region" description="Helical" evidence="11">
    <location>
        <begin position="21"/>
        <end position="41"/>
    </location>
</feature>
<evidence type="ECO:0000313" key="14">
    <source>
        <dbReference type="Proteomes" id="UP000189681"/>
    </source>
</evidence>
<comment type="function">
    <text evidence="11 12">Key component of the proton channel; it plays a direct role in the translocation of protons across the membrane.</text>
</comment>
<feature type="transmembrane region" description="Helical" evidence="11">
    <location>
        <begin position="109"/>
        <end position="131"/>
    </location>
</feature>
<comment type="subcellular location">
    <subcellularLocation>
        <location evidence="11 12">Cell membrane</location>
        <topology evidence="11 12">Multi-pass membrane protein</topology>
    </subcellularLocation>
    <subcellularLocation>
        <location evidence="1">Membrane</location>
        <topology evidence="1">Multi-pass membrane protein</topology>
    </subcellularLocation>
</comment>
<comment type="caution">
    <text evidence="13">The sequence shown here is derived from an EMBL/GenBank/DDBJ whole genome shotgun (WGS) entry which is preliminary data.</text>
</comment>
<keyword evidence="3 11" id="KW-0813">Transport</keyword>
<dbReference type="PRINTS" id="PR00123">
    <property type="entry name" value="ATPASEA"/>
</dbReference>
<dbReference type="PANTHER" id="PTHR42823">
    <property type="entry name" value="ATP SYNTHASE SUBUNIT A, CHLOROPLASTIC"/>
    <property type="match status" value="1"/>
</dbReference>
<evidence type="ECO:0000256" key="4">
    <source>
        <dbReference type="ARBA" id="ARBA00022547"/>
    </source>
</evidence>
<evidence type="ECO:0000256" key="10">
    <source>
        <dbReference type="ARBA" id="ARBA00023310"/>
    </source>
</evidence>
<evidence type="ECO:0000256" key="8">
    <source>
        <dbReference type="ARBA" id="ARBA00023065"/>
    </source>
</evidence>
<dbReference type="PANTHER" id="PTHR42823:SF3">
    <property type="entry name" value="ATP SYNTHASE SUBUNIT A, CHLOROPLASTIC"/>
    <property type="match status" value="1"/>
</dbReference>
<protein>
    <recommendedName>
        <fullName evidence="11 12">ATP synthase subunit a</fullName>
    </recommendedName>
    <alternativeName>
        <fullName evidence="11">ATP synthase F0 sector subunit a</fullName>
    </alternativeName>
    <alternativeName>
        <fullName evidence="11">F-ATPase subunit 6</fullName>
    </alternativeName>
</protein>
<organism evidence="13 14">
    <name type="scientific">Candidatus Brocadia carolinensis</name>
    <dbReference type="NCBI Taxonomy" id="1004156"/>
    <lineage>
        <taxon>Bacteria</taxon>
        <taxon>Pseudomonadati</taxon>
        <taxon>Planctomycetota</taxon>
        <taxon>Candidatus Brocadiia</taxon>
        <taxon>Candidatus Brocadiales</taxon>
        <taxon>Candidatus Brocadiaceae</taxon>
        <taxon>Candidatus Brocadia</taxon>
    </lineage>
</organism>
<evidence type="ECO:0000256" key="2">
    <source>
        <dbReference type="ARBA" id="ARBA00006810"/>
    </source>
</evidence>
<evidence type="ECO:0000256" key="7">
    <source>
        <dbReference type="ARBA" id="ARBA00022989"/>
    </source>
</evidence>
<keyword evidence="8 11" id="KW-0406">Ion transport</keyword>
<proteinExistence type="inferred from homology"/>
<keyword evidence="11" id="KW-1003">Cell membrane</keyword>
<evidence type="ECO:0000256" key="6">
    <source>
        <dbReference type="ARBA" id="ARBA00022781"/>
    </source>
</evidence>
<gene>
    <name evidence="11" type="primary">atpB</name>
    <name evidence="13" type="ORF">AYP45_07315</name>
</gene>
<evidence type="ECO:0000313" key="13">
    <source>
        <dbReference type="EMBL" id="OOP56805.1"/>
    </source>
</evidence>
<feature type="transmembrane region" description="Helical" evidence="11">
    <location>
        <begin position="196"/>
        <end position="217"/>
    </location>
</feature>
<evidence type="ECO:0000256" key="11">
    <source>
        <dbReference type="HAMAP-Rule" id="MF_01393"/>
    </source>
</evidence>
<keyword evidence="7 11" id="KW-1133">Transmembrane helix</keyword>
<dbReference type="EMBL" id="AYTS01000061">
    <property type="protein sequence ID" value="OOP56805.1"/>
    <property type="molecule type" value="Genomic_DNA"/>
</dbReference>
<dbReference type="STRING" id="1004156.AYP45_07315"/>
<evidence type="ECO:0000256" key="5">
    <source>
        <dbReference type="ARBA" id="ARBA00022692"/>
    </source>
</evidence>
<dbReference type="HAMAP" id="MF_01393">
    <property type="entry name" value="ATP_synth_a_bact"/>
    <property type="match status" value="1"/>
</dbReference>
<feature type="transmembrane region" description="Helical" evidence="11">
    <location>
        <begin position="173"/>
        <end position="190"/>
    </location>
</feature>
<dbReference type="InterPro" id="IPR023011">
    <property type="entry name" value="ATP_synth_F0_asu_AS"/>
</dbReference>
<dbReference type="GO" id="GO:0042777">
    <property type="term" value="P:proton motive force-driven plasma membrane ATP synthesis"/>
    <property type="evidence" value="ECO:0007669"/>
    <property type="project" value="TreeGrafter"/>
</dbReference>
<dbReference type="AlphaFoldDB" id="A0A1V4AUJ1"/>
<reference evidence="13 14" key="1">
    <citation type="journal article" date="2017" name="Water Res.">
        <title>Discovery and metagenomic analysis of an anammox bacterial enrichment related to Candidatus "Brocadia caroliniensis" in a full-scale glycerol-fed nitritation-denitritation separate centrate treatment process.</title>
        <authorList>
            <person name="Park H."/>
            <person name="Brotto A.C."/>
            <person name="van Loosdrecht M.C."/>
            <person name="Chandran K."/>
        </authorList>
    </citation>
    <scope>NUCLEOTIDE SEQUENCE [LARGE SCALE GENOMIC DNA]</scope>
    <source>
        <strain evidence="13">26THWARD</strain>
    </source>
</reference>
<dbReference type="NCBIfam" id="TIGR01131">
    <property type="entry name" value="ATP_synt_6_or_A"/>
    <property type="match status" value="1"/>
</dbReference>
<keyword evidence="9 11" id="KW-0472">Membrane</keyword>
<dbReference type="InterPro" id="IPR045082">
    <property type="entry name" value="ATP_syn_F0_a_bact/chloroplast"/>
</dbReference>